<evidence type="ECO:0000256" key="1">
    <source>
        <dbReference type="SAM" id="Coils"/>
    </source>
</evidence>
<dbReference type="RefSeq" id="WP_196122875.1">
    <property type="nucleotide sequence ID" value="NZ_JADPMR010000001.1"/>
</dbReference>
<organism evidence="2 3">
    <name type="scientific">Vibrio nitrifigilis</name>
    <dbReference type="NCBI Taxonomy" id="2789781"/>
    <lineage>
        <taxon>Bacteria</taxon>
        <taxon>Pseudomonadati</taxon>
        <taxon>Pseudomonadota</taxon>
        <taxon>Gammaproteobacteria</taxon>
        <taxon>Vibrionales</taxon>
        <taxon>Vibrionaceae</taxon>
        <taxon>Vibrio</taxon>
    </lineage>
</organism>
<reference evidence="2 3" key="1">
    <citation type="submission" date="2020-11" db="EMBL/GenBank/DDBJ databases">
        <title>Vibrio nitrifigilis sp. nov., a marine nitrogen-fixing bacterium isolated from the lagoon sediment of an islet inside an atoll.</title>
        <authorList>
            <person name="Wang L.-T."/>
            <person name="Shieh W.Y."/>
        </authorList>
    </citation>
    <scope>NUCLEOTIDE SEQUENCE [LARGE SCALE GENOMIC DNA]</scope>
    <source>
        <strain evidence="2 3">NFV-1</strain>
    </source>
</reference>
<name>A0ABS0GC98_9VIBR</name>
<protein>
    <submittedName>
        <fullName evidence="2">Uncharacterized protein</fullName>
    </submittedName>
</protein>
<accession>A0ABS0GC98</accession>
<proteinExistence type="predicted"/>
<evidence type="ECO:0000313" key="3">
    <source>
        <dbReference type="Proteomes" id="UP000597206"/>
    </source>
</evidence>
<feature type="coiled-coil region" evidence="1">
    <location>
        <begin position="314"/>
        <end position="372"/>
    </location>
</feature>
<dbReference type="EMBL" id="JADPMR010000001">
    <property type="protein sequence ID" value="MBF9000034.1"/>
    <property type="molecule type" value="Genomic_DNA"/>
</dbReference>
<evidence type="ECO:0000313" key="2">
    <source>
        <dbReference type="EMBL" id="MBF9000034.1"/>
    </source>
</evidence>
<sequence>MIIKSFGVGNKVESFFEDRLTQGVNVIYSDENNRGKTLVIQGMLYSIGNNSIFPDGFNEKEYTFYSLVNIGGVDYQFVRKGSTFVIKSKGLLKIFDTDSELRSFIASLIGTFPKVQKKGMDVTVDLTTFYEMFFIGQDKRNPSSLIGNGYFKKDDFKSMLCQLGGINRSTFDSDDEFETKKMIKELKVKHKSLVKKLSLLAKTPSLALLTSKTADHDDARLVRNKAKTLSEEINEKRKQRNRETVRIEKLTTLVNELTSLNRNMDLGEIVCSDCGSDNIVFKNKNIEFDVSNKEVRSEIMKSISDNIAEKNEAILTLTHEINTLQTRLRDLEKTTPPDLFQLAMFSEDIRTEEQYDSDAHNTLLEIQELERRQLNVKKGFNDTKAQCSDFIDKIVDLMNDYLLKIEPNARLHFNDLFSKSNNVFSGSDEQEYYYCRTMAINEILDHEFPIIIDAFRDGELSSNKEEIMLDQYVSLSKQVILTSTLKKEEYNSGKYHDKNINSIDYSKHPNGKLLSPNYNDKFRACIETFGGLIVLS</sequence>
<keyword evidence="3" id="KW-1185">Reference proteome</keyword>
<dbReference type="Proteomes" id="UP000597206">
    <property type="component" value="Unassembled WGS sequence"/>
</dbReference>
<keyword evidence="1" id="KW-0175">Coiled coil</keyword>
<feature type="coiled-coil region" evidence="1">
    <location>
        <begin position="219"/>
        <end position="246"/>
    </location>
</feature>
<gene>
    <name evidence="2" type="ORF">I1A42_05590</name>
</gene>
<comment type="caution">
    <text evidence="2">The sequence shown here is derived from an EMBL/GenBank/DDBJ whole genome shotgun (WGS) entry which is preliminary data.</text>
</comment>